<feature type="domain" description="Glutaredoxin" evidence="1">
    <location>
        <begin position="103"/>
        <end position="163"/>
    </location>
</feature>
<dbReference type="GO" id="GO:0034599">
    <property type="term" value="P:cellular response to oxidative stress"/>
    <property type="evidence" value="ECO:0007669"/>
    <property type="project" value="TreeGrafter"/>
</dbReference>
<dbReference type="Gene3D" id="3.40.30.10">
    <property type="entry name" value="Glutaredoxin"/>
    <property type="match status" value="1"/>
</dbReference>
<dbReference type="CDD" id="cd03419">
    <property type="entry name" value="GRX_GRXh_1_2_like"/>
    <property type="match status" value="1"/>
</dbReference>
<gene>
    <name evidence="2" type="ORF">METBISCDRAFT_25903</name>
</gene>
<evidence type="ECO:0000259" key="1">
    <source>
        <dbReference type="Pfam" id="PF00462"/>
    </source>
</evidence>
<organism evidence="2 3">
    <name type="scientific">Metschnikowia bicuspidata</name>
    <dbReference type="NCBI Taxonomy" id="27322"/>
    <lineage>
        <taxon>Eukaryota</taxon>
        <taxon>Fungi</taxon>
        <taxon>Dikarya</taxon>
        <taxon>Ascomycota</taxon>
        <taxon>Saccharomycotina</taxon>
        <taxon>Pichiomycetes</taxon>
        <taxon>Metschnikowiaceae</taxon>
        <taxon>Metschnikowia</taxon>
    </lineage>
</organism>
<accession>A0A4P9ZI61</accession>
<dbReference type="GO" id="GO:0005801">
    <property type="term" value="C:cis-Golgi network"/>
    <property type="evidence" value="ECO:0007669"/>
    <property type="project" value="TreeGrafter"/>
</dbReference>
<dbReference type="EMBL" id="ML004433">
    <property type="protein sequence ID" value="RKP32152.1"/>
    <property type="molecule type" value="Genomic_DNA"/>
</dbReference>
<protein>
    <recommendedName>
        <fullName evidence="1">Glutaredoxin domain-containing protein</fullName>
    </recommendedName>
</protein>
<proteinExistence type="predicted"/>
<dbReference type="PANTHER" id="PTHR45694">
    <property type="entry name" value="GLUTAREDOXIN 2"/>
    <property type="match status" value="1"/>
</dbReference>
<dbReference type="PROSITE" id="PS51354">
    <property type="entry name" value="GLUTAREDOXIN_2"/>
    <property type="match status" value="1"/>
</dbReference>
<dbReference type="GO" id="GO:0000324">
    <property type="term" value="C:fungal-type vacuole"/>
    <property type="evidence" value="ECO:0007669"/>
    <property type="project" value="TreeGrafter"/>
</dbReference>
<keyword evidence="3" id="KW-1185">Reference proteome</keyword>
<dbReference type="InterPro" id="IPR036249">
    <property type="entry name" value="Thioredoxin-like_sf"/>
</dbReference>
<dbReference type="GO" id="GO:0015038">
    <property type="term" value="F:glutathione disulfide oxidoreductase activity"/>
    <property type="evidence" value="ECO:0007669"/>
    <property type="project" value="TreeGrafter"/>
</dbReference>
<dbReference type="InterPro" id="IPR002109">
    <property type="entry name" value="Glutaredoxin"/>
</dbReference>
<evidence type="ECO:0000313" key="3">
    <source>
        <dbReference type="Proteomes" id="UP000268321"/>
    </source>
</evidence>
<dbReference type="Proteomes" id="UP000268321">
    <property type="component" value="Unassembled WGS sequence"/>
</dbReference>
<dbReference type="AlphaFoldDB" id="A0A4P9ZI61"/>
<dbReference type="SUPFAM" id="SSF52833">
    <property type="entry name" value="Thioredoxin-like"/>
    <property type="match status" value="1"/>
</dbReference>
<reference evidence="3" key="1">
    <citation type="journal article" date="2018" name="Nat. Microbiol.">
        <title>Leveraging single-cell genomics to expand the fungal tree of life.</title>
        <authorList>
            <person name="Ahrendt S.R."/>
            <person name="Quandt C.A."/>
            <person name="Ciobanu D."/>
            <person name="Clum A."/>
            <person name="Salamov A."/>
            <person name="Andreopoulos B."/>
            <person name="Cheng J.F."/>
            <person name="Woyke T."/>
            <person name="Pelin A."/>
            <person name="Henrissat B."/>
            <person name="Reynolds N.K."/>
            <person name="Benny G.L."/>
            <person name="Smith M.E."/>
            <person name="James T.Y."/>
            <person name="Grigoriev I.V."/>
        </authorList>
    </citation>
    <scope>NUCLEOTIDE SEQUENCE [LARGE SCALE GENOMIC DNA]</scope>
    <source>
        <strain evidence="3">Baker2002</strain>
    </source>
</reference>
<evidence type="ECO:0000313" key="2">
    <source>
        <dbReference type="EMBL" id="RKP32152.1"/>
    </source>
</evidence>
<dbReference type="Pfam" id="PF00462">
    <property type="entry name" value="Glutaredoxin"/>
    <property type="match status" value="1"/>
</dbReference>
<dbReference type="GO" id="GO:0005796">
    <property type="term" value="C:Golgi lumen"/>
    <property type="evidence" value="ECO:0007669"/>
    <property type="project" value="TreeGrafter"/>
</dbReference>
<sequence length="208" mass="23021">MSLLSKKKRMLGISLTIICFFIFFLFSRKAFSPFEITDTLFSDSSLIHSTNDASKDDAINMQISAEKNGLTPSKDMGKGDTDDSGHFDPAKALMEIRSMGPMIVFSKSYCPFSKKLKKILSEEYSITPAPIIVELDKHKHGAELQNYLGVFTKRIAVPNVILGPDTLVSKGGAEEFIKYHNDGTLADLLNSWGGKDISVSRIEVPLNH</sequence>
<dbReference type="PANTHER" id="PTHR45694:SF5">
    <property type="entry name" value="GLUTAREDOXIN 2"/>
    <property type="match status" value="1"/>
</dbReference>
<name>A0A4P9ZI61_9ASCO</name>
<dbReference type="OrthoDB" id="423313at2759"/>